<evidence type="ECO:0000256" key="1">
    <source>
        <dbReference type="SAM" id="SignalP"/>
    </source>
</evidence>
<dbReference type="STRING" id="29655.A0A0K9PYP6"/>
<accession>A0A0K9PYP6</accession>
<reference evidence="3" key="1">
    <citation type="journal article" date="2016" name="Nature">
        <title>The genome of the seagrass Zostera marina reveals angiosperm adaptation to the sea.</title>
        <authorList>
            <person name="Olsen J.L."/>
            <person name="Rouze P."/>
            <person name="Verhelst B."/>
            <person name="Lin Y.-C."/>
            <person name="Bayer T."/>
            <person name="Collen J."/>
            <person name="Dattolo E."/>
            <person name="De Paoli E."/>
            <person name="Dittami S."/>
            <person name="Maumus F."/>
            <person name="Michel G."/>
            <person name="Kersting A."/>
            <person name="Lauritano C."/>
            <person name="Lohaus R."/>
            <person name="Toepel M."/>
            <person name="Tonon T."/>
            <person name="Vanneste K."/>
            <person name="Amirebrahimi M."/>
            <person name="Brakel J."/>
            <person name="Bostroem C."/>
            <person name="Chovatia M."/>
            <person name="Grimwood J."/>
            <person name="Jenkins J.W."/>
            <person name="Jueterbock A."/>
            <person name="Mraz A."/>
            <person name="Stam W.T."/>
            <person name="Tice H."/>
            <person name="Bornberg-Bauer E."/>
            <person name="Green P.J."/>
            <person name="Pearson G.A."/>
            <person name="Procaccini G."/>
            <person name="Duarte C.M."/>
            <person name="Schmutz J."/>
            <person name="Reusch T.B.H."/>
            <person name="Van de Peer Y."/>
        </authorList>
    </citation>
    <scope>NUCLEOTIDE SEQUENCE [LARGE SCALE GENOMIC DNA]</scope>
    <source>
        <strain evidence="3">cv. Finnish</strain>
    </source>
</reference>
<sequence length="302" mass="33303">MPPAMLRSATVVLVVSVVFILLSGIPTGKCQSPDGAVAANDGINNVVTGAIYNKLSNLTETFHGDVGDGLDYCILDRQLFLISFWGICIEDRDWDEAFNFSSNLTFMTQCFKQSDDLLQRICNAAEIKFYFSGLYGSGERGDFLKPNKNCNLSSWVSGCEPGWGCSVGGHKQVDLKDSKNTPSRTMDCRPCCEGFFCPQGITCMIPCPLGSYCPKGELNRTTGLCYPYRYQLPPGRPDHTCGGADIWADIKTDSDIFCPAGYYCPTTTKKLPCEPGYYCRKGSTTMQSKQALTFLYLYVQDV</sequence>
<evidence type="ECO:0000313" key="2">
    <source>
        <dbReference type="EMBL" id="KMZ74168.1"/>
    </source>
</evidence>
<organism evidence="2 3">
    <name type="scientific">Zostera marina</name>
    <name type="common">Eelgrass</name>
    <dbReference type="NCBI Taxonomy" id="29655"/>
    <lineage>
        <taxon>Eukaryota</taxon>
        <taxon>Viridiplantae</taxon>
        <taxon>Streptophyta</taxon>
        <taxon>Embryophyta</taxon>
        <taxon>Tracheophyta</taxon>
        <taxon>Spermatophyta</taxon>
        <taxon>Magnoliopsida</taxon>
        <taxon>Liliopsida</taxon>
        <taxon>Zosteraceae</taxon>
        <taxon>Zostera</taxon>
    </lineage>
</organism>
<protein>
    <submittedName>
        <fullName evidence="2">Uncharacterized protein</fullName>
    </submittedName>
</protein>
<comment type="caution">
    <text evidence="2">The sequence shown here is derived from an EMBL/GenBank/DDBJ whole genome shotgun (WGS) entry which is preliminary data.</text>
</comment>
<gene>
    <name evidence="2" type="ORF">ZOSMA_133G00180</name>
</gene>
<dbReference type="AlphaFoldDB" id="A0A0K9PYP6"/>
<dbReference type="OrthoDB" id="66620at2759"/>
<feature type="signal peptide" evidence="1">
    <location>
        <begin position="1"/>
        <end position="30"/>
    </location>
</feature>
<evidence type="ECO:0000313" key="3">
    <source>
        <dbReference type="Proteomes" id="UP000036987"/>
    </source>
</evidence>
<name>A0A0K9PYP6_ZOSMR</name>
<dbReference type="EMBL" id="LFYR01000391">
    <property type="protein sequence ID" value="KMZ74168.1"/>
    <property type="molecule type" value="Genomic_DNA"/>
</dbReference>
<proteinExistence type="predicted"/>
<dbReference type="Proteomes" id="UP000036987">
    <property type="component" value="Unassembled WGS sequence"/>
</dbReference>
<keyword evidence="1" id="KW-0732">Signal</keyword>
<dbReference type="OMA" id="ICIEDRD"/>
<keyword evidence="3" id="KW-1185">Reference proteome</keyword>
<feature type="chain" id="PRO_5005528381" evidence="1">
    <location>
        <begin position="31"/>
        <end position="302"/>
    </location>
</feature>